<dbReference type="EMBL" id="LT594323">
    <property type="protein sequence ID" value="SBT51480.1"/>
    <property type="molecule type" value="Genomic_DNA"/>
</dbReference>
<evidence type="ECO:0000256" key="6">
    <source>
        <dbReference type="ARBA" id="ARBA00049972"/>
    </source>
</evidence>
<dbReference type="CDD" id="cd00433">
    <property type="entry name" value="Peptidase_M17"/>
    <property type="match status" value="1"/>
</dbReference>
<evidence type="ECO:0000313" key="10">
    <source>
        <dbReference type="EMBL" id="SBT51480.1"/>
    </source>
</evidence>
<evidence type="ECO:0000256" key="1">
    <source>
        <dbReference type="ARBA" id="ARBA00009528"/>
    </source>
</evidence>
<keyword evidence="2 10" id="KW-0031">Aminopeptidase</keyword>
<dbReference type="PANTHER" id="PTHR11963">
    <property type="entry name" value="LEUCINE AMINOPEPTIDASE-RELATED"/>
    <property type="match status" value="1"/>
</dbReference>
<dbReference type="SUPFAM" id="SSF52949">
    <property type="entry name" value="Macro domain-like"/>
    <property type="match status" value="1"/>
</dbReference>
<gene>
    <name evidence="10" type="ORF">GA0070611_5199</name>
</gene>
<comment type="similarity">
    <text evidence="1">Belongs to the peptidase M17 family.</text>
</comment>
<dbReference type="Pfam" id="PF02789">
    <property type="entry name" value="Peptidase_M17_N"/>
    <property type="match status" value="1"/>
</dbReference>
<accession>A0A1A9A5V3</accession>
<protein>
    <recommendedName>
        <fullName evidence="7">Probable cytosol aminopeptidase</fullName>
    </recommendedName>
    <alternativeName>
        <fullName evidence="8">Leucine aminopeptidase</fullName>
    </alternativeName>
    <alternativeName>
        <fullName evidence="5">Leucyl aminopeptidase</fullName>
    </alternativeName>
</protein>
<dbReference type="Proteomes" id="UP000199385">
    <property type="component" value="Chromosome I"/>
</dbReference>
<dbReference type="OrthoDB" id="9809354at2"/>
<comment type="function">
    <text evidence="6">Presumably involved in the processing and regular turnover of intracellular proteins. Catalyzes the removal of unsubstituted N-terminal amino acids from various peptides.</text>
</comment>
<dbReference type="Gene3D" id="3.40.630.10">
    <property type="entry name" value="Zn peptidases"/>
    <property type="match status" value="1"/>
</dbReference>
<dbReference type="PRINTS" id="PR00481">
    <property type="entry name" value="LAMNOPPTDASE"/>
</dbReference>
<reference evidence="11" key="1">
    <citation type="submission" date="2016-06" db="EMBL/GenBank/DDBJ databases">
        <authorList>
            <person name="Varghese N."/>
            <person name="Submissions Spin"/>
        </authorList>
    </citation>
    <scope>NUCLEOTIDE SEQUENCE [LARGE SCALE GENOMIC DNA]</scope>
    <source>
        <strain evidence="11">DSM 44815</strain>
    </source>
</reference>
<dbReference type="PATRIC" id="fig|261654.4.peg.5267"/>
<dbReference type="GO" id="GO:0006508">
    <property type="term" value="P:proteolysis"/>
    <property type="evidence" value="ECO:0007669"/>
    <property type="project" value="UniProtKB-KW"/>
</dbReference>
<dbReference type="PANTHER" id="PTHR11963:SF23">
    <property type="entry name" value="CYTOSOL AMINOPEPTIDASE"/>
    <property type="match status" value="1"/>
</dbReference>
<name>A0A1A9A5V3_9ACTN</name>
<dbReference type="InterPro" id="IPR011356">
    <property type="entry name" value="Leucine_aapep/pepB"/>
</dbReference>
<dbReference type="InterPro" id="IPR008283">
    <property type="entry name" value="Peptidase_M17_N"/>
</dbReference>
<organism evidence="10 11">
    <name type="scientific">Micromonospora auratinigra</name>
    <dbReference type="NCBI Taxonomy" id="261654"/>
    <lineage>
        <taxon>Bacteria</taxon>
        <taxon>Bacillati</taxon>
        <taxon>Actinomycetota</taxon>
        <taxon>Actinomycetes</taxon>
        <taxon>Micromonosporales</taxon>
        <taxon>Micromonosporaceae</taxon>
        <taxon>Micromonospora</taxon>
    </lineage>
</organism>
<dbReference type="SUPFAM" id="SSF53187">
    <property type="entry name" value="Zn-dependent exopeptidases"/>
    <property type="match status" value="1"/>
</dbReference>
<evidence type="ECO:0000313" key="11">
    <source>
        <dbReference type="Proteomes" id="UP000199385"/>
    </source>
</evidence>
<keyword evidence="3" id="KW-0645">Protease</keyword>
<feature type="domain" description="Cytosol aminopeptidase" evidence="9">
    <location>
        <begin position="331"/>
        <end position="338"/>
    </location>
</feature>
<dbReference type="InterPro" id="IPR000819">
    <property type="entry name" value="Peptidase_M17_C"/>
</dbReference>
<evidence type="ECO:0000256" key="2">
    <source>
        <dbReference type="ARBA" id="ARBA00022438"/>
    </source>
</evidence>
<proteinExistence type="inferred from homology"/>
<dbReference type="GO" id="GO:0030145">
    <property type="term" value="F:manganese ion binding"/>
    <property type="evidence" value="ECO:0007669"/>
    <property type="project" value="InterPro"/>
</dbReference>
<dbReference type="PROSITE" id="PS00631">
    <property type="entry name" value="CYTOSOL_AP"/>
    <property type="match status" value="1"/>
</dbReference>
<dbReference type="Gene3D" id="3.40.220.10">
    <property type="entry name" value="Leucine Aminopeptidase, subunit E, domain 1"/>
    <property type="match status" value="1"/>
</dbReference>
<evidence type="ECO:0000256" key="5">
    <source>
        <dbReference type="ARBA" id="ARBA00033172"/>
    </source>
</evidence>
<sequence>MLAIRLVGGPERPDTLVLPVRPPGPDASAELVPTDVAPADGLRAEATALLPVARLTGEAGEVREQLRPGGTPARLVLLGVGAGDEPAWRSAGAALARAAKDETQITIALPADPAAVRGLAEGLLLGSYRYRLTEAGPAPALAEVDLLVSDPDALAPALDTARTTAGMTRLARDLTNTPSSTKNPAWFVAQVEEAAAGRPDLHVRVRGPEELAAEGFGGLLAVGGGSASGPRLLELDWRPADARTHVVLVGKGITFDTGGISIKPVAAMTLMRKDMAGAAAVVAATLGAAALRLPVRITTLAPLAENMVSGSAFRPGDIIRHYGGLTSESTNSDAEGRLVLADAMAYAARELKPDLLVDLATLTGANAVALGKRHGALYSDNDRLAADLLAAIEAAGERAWRMPLPADYVEYLGSELADLHSSPEPAKSITAALFLREFTGELRDRWVHIDMSAPSWSEDAHAELTKGATGWGVRGLLRWLATLG</sequence>
<evidence type="ECO:0000256" key="4">
    <source>
        <dbReference type="ARBA" id="ARBA00022801"/>
    </source>
</evidence>
<keyword evidence="11" id="KW-1185">Reference proteome</keyword>
<dbReference type="Pfam" id="PF00883">
    <property type="entry name" value="Peptidase_M17"/>
    <property type="match status" value="1"/>
</dbReference>
<dbReference type="GO" id="GO:0005737">
    <property type="term" value="C:cytoplasm"/>
    <property type="evidence" value="ECO:0007669"/>
    <property type="project" value="InterPro"/>
</dbReference>
<dbReference type="STRING" id="261654.GA0070611_5199"/>
<dbReference type="RefSeq" id="WP_091673435.1">
    <property type="nucleotide sequence ID" value="NZ_LT594323.1"/>
</dbReference>
<evidence type="ECO:0000259" key="9">
    <source>
        <dbReference type="PROSITE" id="PS00631"/>
    </source>
</evidence>
<evidence type="ECO:0000256" key="3">
    <source>
        <dbReference type="ARBA" id="ARBA00022670"/>
    </source>
</evidence>
<evidence type="ECO:0000256" key="8">
    <source>
        <dbReference type="ARBA" id="ARBA00050061"/>
    </source>
</evidence>
<dbReference type="InterPro" id="IPR043472">
    <property type="entry name" value="Macro_dom-like"/>
</dbReference>
<dbReference type="GO" id="GO:0070006">
    <property type="term" value="F:metalloaminopeptidase activity"/>
    <property type="evidence" value="ECO:0007669"/>
    <property type="project" value="InterPro"/>
</dbReference>
<keyword evidence="4" id="KW-0378">Hydrolase</keyword>
<evidence type="ECO:0000256" key="7">
    <source>
        <dbReference type="ARBA" id="ARBA00050021"/>
    </source>
</evidence>
<dbReference type="AlphaFoldDB" id="A0A1A9A5V3"/>